<sequence>MQAQNQEKMKIRLAEITIEPQYREEYLKKAKKVGAISVEKEEGVICIFPMVMQEDLSQVRIVEIYRDEAAYQAHLQTPHFLEYKSSTLKMVKSLKLIEMDALTPEAMTYIFKKQ</sequence>
<accession>A0A1H2TIG2</accession>
<gene>
    <name evidence="2" type="ORF">SAMN05444420_102191</name>
</gene>
<evidence type="ECO:0000313" key="3">
    <source>
        <dbReference type="Proteomes" id="UP000182771"/>
    </source>
</evidence>
<dbReference type="EMBL" id="FNND01000002">
    <property type="protein sequence ID" value="SDW43054.1"/>
    <property type="molecule type" value="Genomic_DNA"/>
</dbReference>
<dbReference type="SUPFAM" id="SSF54909">
    <property type="entry name" value="Dimeric alpha+beta barrel"/>
    <property type="match status" value="1"/>
</dbReference>
<dbReference type="InterPro" id="IPR011008">
    <property type="entry name" value="Dimeric_a/b-barrel"/>
</dbReference>
<proteinExistence type="predicted"/>
<organism evidence="2 3">
    <name type="scientific">Capnocytophaga granulosa</name>
    <dbReference type="NCBI Taxonomy" id="45242"/>
    <lineage>
        <taxon>Bacteria</taxon>
        <taxon>Pseudomonadati</taxon>
        <taxon>Bacteroidota</taxon>
        <taxon>Flavobacteriia</taxon>
        <taxon>Flavobacteriales</taxon>
        <taxon>Flavobacteriaceae</taxon>
        <taxon>Capnocytophaga</taxon>
    </lineage>
</organism>
<dbReference type="PANTHER" id="PTHR33336">
    <property type="entry name" value="QUINOL MONOOXYGENASE YGIN-RELATED"/>
    <property type="match status" value="1"/>
</dbReference>
<reference evidence="2 3" key="1">
    <citation type="submission" date="2016-10" db="EMBL/GenBank/DDBJ databases">
        <authorList>
            <person name="Varghese N."/>
            <person name="Submissions S."/>
        </authorList>
    </citation>
    <scope>NUCLEOTIDE SEQUENCE [LARGE SCALE GENOMIC DNA]</scope>
    <source>
        <strain evidence="2 3">DSM 11449</strain>
    </source>
</reference>
<dbReference type="PANTHER" id="PTHR33336:SF3">
    <property type="entry name" value="ABM DOMAIN-CONTAINING PROTEIN"/>
    <property type="match status" value="1"/>
</dbReference>
<keyword evidence="3" id="KW-1185">Reference proteome</keyword>
<dbReference type="InterPro" id="IPR007138">
    <property type="entry name" value="ABM_dom"/>
</dbReference>
<dbReference type="Proteomes" id="UP000182771">
    <property type="component" value="Unassembled WGS sequence"/>
</dbReference>
<evidence type="ECO:0000313" key="2">
    <source>
        <dbReference type="EMBL" id="SDW43054.1"/>
    </source>
</evidence>
<dbReference type="AlphaFoldDB" id="A0A1H2TIG2"/>
<evidence type="ECO:0000259" key="1">
    <source>
        <dbReference type="PROSITE" id="PS51725"/>
    </source>
</evidence>
<feature type="domain" description="ABM" evidence="1">
    <location>
        <begin position="10"/>
        <end position="100"/>
    </location>
</feature>
<dbReference type="Pfam" id="PF03992">
    <property type="entry name" value="ABM"/>
    <property type="match status" value="1"/>
</dbReference>
<name>A0A1H2TIG2_9FLAO</name>
<comment type="caution">
    <text evidence="2">The sequence shown here is derived from an EMBL/GenBank/DDBJ whole genome shotgun (WGS) entry which is preliminary data.</text>
</comment>
<protein>
    <submittedName>
        <fullName evidence="2">Quinol monooxygenase YgiN</fullName>
    </submittedName>
</protein>
<dbReference type="Gene3D" id="3.30.70.100">
    <property type="match status" value="1"/>
</dbReference>
<keyword evidence="2" id="KW-0560">Oxidoreductase</keyword>
<dbReference type="PROSITE" id="PS51725">
    <property type="entry name" value="ABM"/>
    <property type="match status" value="1"/>
</dbReference>
<dbReference type="InterPro" id="IPR050744">
    <property type="entry name" value="AI-2_Isomerase_LsrG"/>
</dbReference>
<dbReference type="GO" id="GO:0004497">
    <property type="term" value="F:monooxygenase activity"/>
    <property type="evidence" value="ECO:0007669"/>
    <property type="project" value="UniProtKB-KW"/>
</dbReference>
<keyword evidence="2" id="KW-0503">Monooxygenase</keyword>